<reference evidence="2" key="2">
    <citation type="submission" date="2020-05" db="UniProtKB">
        <authorList>
            <consortium name="EnsemblMetazoa"/>
        </authorList>
    </citation>
    <scope>IDENTIFICATION</scope>
    <source>
        <strain evidence="2">WRAIR2</strain>
    </source>
</reference>
<name>A0A182N6P3_9DIPT</name>
<proteinExistence type="predicted"/>
<dbReference type="STRING" id="7168.A0A182N6P3"/>
<dbReference type="VEuPathDB" id="VectorBase:ADIR003316"/>
<evidence type="ECO:0000313" key="2">
    <source>
        <dbReference type="EnsemblMetazoa" id="ADIR003316-PA"/>
    </source>
</evidence>
<feature type="compositionally biased region" description="Basic residues" evidence="1">
    <location>
        <begin position="61"/>
        <end position="70"/>
    </location>
</feature>
<dbReference type="AlphaFoldDB" id="A0A182N6P3"/>
<keyword evidence="3" id="KW-1185">Reference proteome</keyword>
<sequence length="113" mass="12511">MPTGVDVQQIKLPPNGTAIGIHMRAAQTCTGGSPENRPLLTSHSQQQQQQQQQQQMAASGHSHHHSHHGQHGQQQQQQQQQHQDSLTQLKSQNLKNSVCPPQLPHAAMSEMRV</sequence>
<feature type="compositionally biased region" description="Low complexity" evidence="1">
    <location>
        <begin position="42"/>
        <end position="60"/>
    </location>
</feature>
<feature type="compositionally biased region" description="Polar residues" evidence="1">
    <location>
        <begin position="84"/>
        <end position="96"/>
    </location>
</feature>
<feature type="compositionally biased region" description="Low complexity" evidence="1">
    <location>
        <begin position="71"/>
        <end position="83"/>
    </location>
</feature>
<accession>A0A182N6P3</accession>
<dbReference type="EnsemblMetazoa" id="ADIR003316-RA">
    <property type="protein sequence ID" value="ADIR003316-PA"/>
    <property type="gene ID" value="ADIR003316"/>
</dbReference>
<evidence type="ECO:0000313" key="3">
    <source>
        <dbReference type="Proteomes" id="UP000075884"/>
    </source>
</evidence>
<evidence type="ECO:0000256" key="1">
    <source>
        <dbReference type="SAM" id="MobiDB-lite"/>
    </source>
</evidence>
<reference evidence="3" key="1">
    <citation type="submission" date="2013-03" db="EMBL/GenBank/DDBJ databases">
        <title>The Genome Sequence of Anopheles dirus WRAIR2.</title>
        <authorList>
            <consortium name="The Broad Institute Genomics Platform"/>
            <person name="Neafsey D.E."/>
            <person name="Walton C."/>
            <person name="Walker B."/>
            <person name="Young S.K."/>
            <person name="Zeng Q."/>
            <person name="Gargeya S."/>
            <person name="Fitzgerald M."/>
            <person name="Haas B."/>
            <person name="Abouelleil A."/>
            <person name="Allen A.W."/>
            <person name="Alvarado L."/>
            <person name="Arachchi H.M."/>
            <person name="Berlin A.M."/>
            <person name="Chapman S.B."/>
            <person name="Gainer-Dewar J."/>
            <person name="Goldberg J."/>
            <person name="Griggs A."/>
            <person name="Gujja S."/>
            <person name="Hansen M."/>
            <person name="Howarth C."/>
            <person name="Imamovic A."/>
            <person name="Ireland A."/>
            <person name="Larimer J."/>
            <person name="McCowan C."/>
            <person name="Murphy C."/>
            <person name="Pearson M."/>
            <person name="Poon T.W."/>
            <person name="Priest M."/>
            <person name="Roberts A."/>
            <person name="Saif S."/>
            <person name="Shea T."/>
            <person name="Sisk P."/>
            <person name="Sykes S."/>
            <person name="Wortman J."/>
            <person name="Nusbaum C."/>
            <person name="Birren B."/>
        </authorList>
    </citation>
    <scope>NUCLEOTIDE SEQUENCE [LARGE SCALE GENOMIC DNA]</scope>
    <source>
        <strain evidence="3">WRAIR2</strain>
    </source>
</reference>
<organism evidence="2 3">
    <name type="scientific">Anopheles dirus</name>
    <dbReference type="NCBI Taxonomy" id="7168"/>
    <lineage>
        <taxon>Eukaryota</taxon>
        <taxon>Metazoa</taxon>
        <taxon>Ecdysozoa</taxon>
        <taxon>Arthropoda</taxon>
        <taxon>Hexapoda</taxon>
        <taxon>Insecta</taxon>
        <taxon>Pterygota</taxon>
        <taxon>Neoptera</taxon>
        <taxon>Endopterygota</taxon>
        <taxon>Diptera</taxon>
        <taxon>Nematocera</taxon>
        <taxon>Culicoidea</taxon>
        <taxon>Culicidae</taxon>
        <taxon>Anophelinae</taxon>
        <taxon>Anopheles</taxon>
    </lineage>
</organism>
<feature type="region of interest" description="Disordered" evidence="1">
    <location>
        <begin position="26"/>
        <end position="113"/>
    </location>
</feature>
<protein>
    <submittedName>
        <fullName evidence="2">Uncharacterized protein</fullName>
    </submittedName>
</protein>
<dbReference type="Proteomes" id="UP000075884">
    <property type="component" value="Unassembled WGS sequence"/>
</dbReference>